<dbReference type="InterPro" id="IPR050109">
    <property type="entry name" value="HTH-type_TetR-like_transc_reg"/>
</dbReference>
<dbReference type="SUPFAM" id="SSF48498">
    <property type="entry name" value="Tetracyclin repressor-like, C-terminal domain"/>
    <property type="match status" value="1"/>
</dbReference>
<keyword evidence="3 5" id="KW-0238">DNA-binding</keyword>
<dbReference type="InterPro" id="IPR009057">
    <property type="entry name" value="Homeodomain-like_sf"/>
</dbReference>
<dbReference type="InterPro" id="IPR039538">
    <property type="entry name" value="BetI_C"/>
</dbReference>
<keyword evidence="4" id="KW-0804">Transcription</keyword>
<dbReference type="GO" id="GO:0003700">
    <property type="term" value="F:DNA-binding transcription factor activity"/>
    <property type="evidence" value="ECO:0007669"/>
    <property type="project" value="TreeGrafter"/>
</dbReference>
<protein>
    <submittedName>
        <fullName evidence="7">TetR family transcriptional regulator</fullName>
    </submittedName>
</protein>
<dbReference type="Pfam" id="PF00440">
    <property type="entry name" value="TetR_N"/>
    <property type="match status" value="1"/>
</dbReference>
<dbReference type="PROSITE" id="PS50977">
    <property type="entry name" value="HTH_TETR_2"/>
    <property type="match status" value="1"/>
</dbReference>
<keyword evidence="1" id="KW-0678">Repressor</keyword>
<comment type="caution">
    <text evidence="7">The sequence shown here is derived from an EMBL/GenBank/DDBJ whole genome shotgun (WGS) entry which is preliminary data.</text>
</comment>
<dbReference type="InterPro" id="IPR023772">
    <property type="entry name" value="DNA-bd_HTH_TetR-type_CS"/>
</dbReference>
<dbReference type="RefSeq" id="WP_116046470.1">
    <property type="nucleotide sequence ID" value="NZ_QUBQ01000002.1"/>
</dbReference>
<sequence>MTKIVDHDQRRLLIAEATLRIIRQMGMKGATVRNIAQESGLSLGALRHYFSTQDELLNFSMRLVKERATVRINELVSIDMPLFQKVLRILLELLPTDDNKLAEMEVWFAFTAHYRSSGTTYDAQHDGVQDLVERLLHSLKESGLLRPELDYTLETERLYAFIDGIALHALLDTKRVDYERIVNVVTYHMKSICTEESFLLER</sequence>
<feature type="domain" description="HTH tetR-type" evidence="6">
    <location>
        <begin position="8"/>
        <end position="68"/>
    </location>
</feature>
<feature type="DNA-binding region" description="H-T-H motif" evidence="5">
    <location>
        <begin position="31"/>
        <end position="50"/>
    </location>
</feature>
<evidence type="ECO:0000313" key="8">
    <source>
        <dbReference type="Proteomes" id="UP000261905"/>
    </source>
</evidence>
<dbReference type="PROSITE" id="PS01081">
    <property type="entry name" value="HTH_TETR_1"/>
    <property type="match status" value="1"/>
</dbReference>
<evidence type="ECO:0000256" key="4">
    <source>
        <dbReference type="ARBA" id="ARBA00023163"/>
    </source>
</evidence>
<evidence type="ECO:0000256" key="1">
    <source>
        <dbReference type="ARBA" id="ARBA00022491"/>
    </source>
</evidence>
<evidence type="ECO:0000313" key="7">
    <source>
        <dbReference type="EMBL" id="REK74819.1"/>
    </source>
</evidence>
<dbReference type="EMBL" id="QUBQ01000002">
    <property type="protein sequence ID" value="REK74819.1"/>
    <property type="molecule type" value="Genomic_DNA"/>
</dbReference>
<keyword evidence="2" id="KW-0805">Transcription regulation</keyword>
<evidence type="ECO:0000259" key="6">
    <source>
        <dbReference type="PROSITE" id="PS50977"/>
    </source>
</evidence>
<dbReference type="AlphaFoldDB" id="A0A371PFT0"/>
<dbReference type="SUPFAM" id="SSF46689">
    <property type="entry name" value="Homeodomain-like"/>
    <property type="match status" value="1"/>
</dbReference>
<keyword evidence="8" id="KW-1185">Reference proteome</keyword>
<dbReference type="Gene3D" id="1.10.357.10">
    <property type="entry name" value="Tetracycline Repressor, domain 2"/>
    <property type="match status" value="1"/>
</dbReference>
<dbReference type="OrthoDB" id="9816296at2"/>
<evidence type="ECO:0000256" key="3">
    <source>
        <dbReference type="ARBA" id="ARBA00023125"/>
    </source>
</evidence>
<dbReference type="InterPro" id="IPR001647">
    <property type="entry name" value="HTH_TetR"/>
</dbReference>
<dbReference type="Proteomes" id="UP000261905">
    <property type="component" value="Unassembled WGS sequence"/>
</dbReference>
<reference evidence="7 8" key="1">
    <citation type="submission" date="2018-08" db="EMBL/GenBank/DDBJ databases">
        <title>Paenibacillus sp. M4BSY-1, whole genome shotgun sequence.</title>
        <authorList>
            <person name="Tuo L."/>
        </authorList>
    </citation>
    <scope>NUCLEOTIDE SEQUENCE [LARGE SCALE GENOMIC DNA]</scope>
    <source>
        <strain evidence="7 8">M4BSY-1</strain>
    </source>
</reference>
<name>A0A371PFT0_9BACL</name>
<dbReference type="GO" id="GO:0000976">
    <property type="term" value="F:transcription cis-regulatory region binding"/>
    <property type="evidence" value="ECO:0007669"/>
    <property type="project" value="TreeGrafter"/>
</dbReference>
<evidence type="ECO:0000256" key="5">
    <source>
        <dbReference type="PROSITE-ProRule" id="PRU00335"/>
    </source>
</evidence>
<dbReference type="PANTHER" id="PTHR30055:SF226">
    <property type="entry name" value="HTH-TYPE TRANSCRIPTIONAL REGULATOR PKSA"/>
    <property type="match status" value="1"/>
</dbReference>
<dbReference type="PANTHER" id="PTHR30055">
    <property type="entry name" value="HTH-TYPE TRANSCRIPTIONAL REGULATOR RUTR"/>
    <property type="match status" value="1"/>
</dbReference>
<evidence type="ECO:0000256" key="2">
    <source>
        <dbReference type="ARBA" id="ARBA00023015"/>
    </source>
</evidence>
<dbReference type="InterPro" id="IPR036271">
    <property type="entry name" value="Tet_transcr_reg_TetR-rel_C_sf"/>
</dbReference>
<accession>A0A371PFT0</accession>
<organism evidence="7 8">
    <name type="scientific">Paenibacillus paeoniae</name>
    <dbReference type="NCBI Taxonomy" id="2292705"/>
    <lineage>
        <taxon>Bacteria</taxon>
        <taxon>Bacillati</taxon>
        <taxon>Bacillota</taxon>
        <taxon>Bacilli</taxon>
        <taxon>Bacillales</taxon>
        <taxon>Paenibacillaceae</taxon>
        <taxon>Paenibacillus</taxon>
    </lineage>
</organism>
<dbReference type="Pfam" id="PF13977">
    <property type="entry name" value="TetR_C_6"/>
    <property type="match status" value="1"/>
</dbReference>
<proteinExistence type="predicted"/>
<gene>
    <name evidence="7" type="ORF">DX130_14265</name>
</gene>